<dbReference type="Gene3D" id="3.90.550.50">
    <property type="match status" value="1"/>
</dbReference>
<dbReference type="InterPro" id="IPR026050">
    <property type="entry name" value="C1GALT1/C1GALT1_chp1"/>
</dbReference>
<evidence type="ECO:0000256" key="8">
    <source>
        <dbReference type="ARBA" id="ARBA00022741"/>
    </source>
</evidence>
<dbReference type="GO" id="GO:0000166">
    <property type="term" value="F:nucleotide binding"/>
    <property type="evidence" value="ECO:0007669"/>
    <property type="project" value="UniProtKB-KW"/>
</dbReference>
<evidence type="ECO:0000256" key="2">
    <source>
        <dbReference type="ARBA" id="ARBA00004922"/>
    </source>
</evidence>
<accession>A0A0F4GA55</accession>
<evidence type="ECO:0000313" key="14">
    <source>
        <dbReference type="EMBL" id="KJX94224.1"/>
    </source>
</evidence>
<dbReference type="PANTHER" id="PTHR23033:SF47">
    <property type="entry name" value="APPLE DOMAIN-CONTAINING PROTEIN-RELATED"/>
    <property type="match status" value="1"/>
</dbReference>
<dbReference type="EC" id="2.4.1.122" evidence="4"/>
<dbReference type="PANTHER" id="PTHR23033">
    <property type="entry name" value="BETA1,3-GALACTOSYLTRANSFERASE"/>
    <property type="match status" value="1"/>
</dbReference>
<evidence type="ECO:0000256" key="3">
    <source>
        <dbReference type="ARBA" id="ARBA00006462"/>
    </source>
</evidence>
<evidence type="ECO:0000256" key="9">
    <source>
        <dbReference type="ARBA" id="ARBA00022968"/>
    </source>
</evidence>
<protein>
    <recommendedName>
        <fullName evidence="4">N-acetylgalactosaminide beta-1,3-galactosyltransferase</fullName>
        <ecNumber evidence="4">2.4.1.122</ecNumber>
    </recommendedName>
</protein>
<evidence type="ECO:0000256" key="12">
    <source>
        <dbReference type="SAM" id="Phobius"/>
    </source>
</evidence>
<keyword evidence="6 14" id="KW-0808">Transferase</keyword>
<comment type="pathway">
    <text evidence="2">Protein modification; protein glycosylation.</text>
</comment>
<gene>
    <name evidence="14" type="ORF">TI39_contig4206g00011</name>
</gene>
<keyword evidence="7 12" id="KW-0812">Transmembrane</keyword>
<name>A0A0F4GA55_9PEZI</name>
<proteinExistence type="inferred from homology"/>
<evidence type="ECO:0000259" key="13">
    <source>
        <dbReference type="Pfam" id="PF02434"/>
    </source>
</evidence>
<dbReference type="InterPro" id="IPR003378">
    <property type="entry name" value="Fringe-like_glycosylTrfase"/>
</dbReference>
<dbReference type="OrthoDB" id="414175at2759"/>
<sequence length="452" mass="51578">MHDVDDMLRFLPRRQLPLARRQLLLPGAAIVSTLLLLLIWQNQQLVHHIISATIRPSHEPLCRQLPGGDDVLVVMKTGASEVHDKLAVHLRTSMTCYPHSFIFSDVEEDLATGQHLYDAFKDTSPSLKDGNADFAIWRKLHGEGPQSLLPSELSGSDSRGKEEPTRMRIPGWKLDKWKFLPMMNQTYHMHPEKHWYVFVEADTYLLWSSLLADLATRSWTEDLYLGERVWIEDVRFAHGGSGFLLSRSALEKVANLYASNPSHWEEVTEHYWVGDHILAIALRDAGVQLKEGQPAWQGEPFSSLNLRPNGGLWCSTAVTSHHQQPSEIEDLWNLEQALISKAGNAGIPELIRHRDIFRTYVLPRIQQSRSSWNNQPRREGHRMKDSKTENASTLLECEAICERDANCMQYTLHDGKECETISSVVLGEQADDFESGWMLERIMKNMEDPDAC</sequence>
<evidence type="ECO:0000256" key="10">
    <source>
        <dbReference type="ARBA" id="ARBA00022989"/>
    </source>
</evidence>
<comment type="similarity">
    <text evidence="3">Belongs to the glycosyltransferase 31 family. Beta3-Gal-T subfamily.</text>
</comment>
<evidence type="ECO:0000256" key="5">
    <source>
        <dbReference type="ARBA" id="ARBA00022676"/>
    </source>
</evidence>
<evidence type="ECO:0000256" key="6">
    <source>
        <dbReference type="ARBA" id="ARBA00022679"/>
    </source>
</evidence>
<keyword evidence="15" id="KW-1185">Reference proteome</keyword>
<dbReference type="Pfam" id="PF02434">
    <property type="entry name" value="Fringe"/>
    <property type="match status" value="1"/>
</dbReference>
<evidence type="ECO:0000256" key="1">
    <source>
        <dbReference type="ARBA" id="ARBA00004606"/>
    </source>
</evidence>
<dbReference type="EMBL" id="LAFY01004165">
    <property type="protein sequence ID" value="KJX94224.1"/>
    <property type="molecule type" value="Genomic_DNA"/>
</dbReference>
<evidence type="ECO:0000256" key="4">
    <source>
        <dbReference type="ARBA" id="ARBA00012557"/>
    </source>
</evidence>
<feature type="domain" description="Fringe-like glycosyltransferase" evidence="13">
    <location>
        <begin position="186"/>
        <end position="261"/>
    </location>
</feature>
<dbReference type="STRING" id="1047168.A0A0F4GA55"/>
<keyword evidence="11 12" id="KW-0472">Membrane</keyword>
<keyword evidence="10 12" id="KW-1133">Transmembrane helix</keyword>
<organism evidence="14 15">
    <name type="scientific">Zymoseptoria brevis</name>
    <dbReference type="NCBI Taxonomy" id="1047168"/>
    <lineage>
        <taxon>Eukaryota</taxon>
        <taxon>Fungi</taxon>
        <taxon>Dikarya</taxon>
        <taxon>Ascomycota</taxon>
        <taxon>Pezizomycotina</taxon>
        <taxon>Dothideomycetes</taxon>
        <taxon>Dothideomycetidae</taxon>
        <taxon>Mycosphaerellales</taxon>
        <taxon>Mycosphaerellaceae</taxon>
        <taxon>Zymoseptoria</taxon>
    </lineage>
</organism>
<keyword evidence="8" id="KW-0547">Nucleotide-binding</keyword>
<evidence type="ECO:0000256" key="11">
    <source>
        <dbReference type="ARBA" id="ARBA00023136"/>
    </source>
</evidence>
<dbReference type="GO" id="GO:0016263">
    <property type="term" value="F:glycoprotein-N-acetylgalactosamine 3-beta-galactosyltransferase activity"/>
    <property type="evidence" value="ECO:0007669"/>
    <property type="project" value="UniProtKB-EC"/>
</dbReference>
<evidence type="ECO:0000313" key="15">
    <source>
        <dbReference type="Proteomes" id="UP000033647"/>
    </source>
</evidence>
<comment type="caution">
    <text evidence="14">The sequence shown here is derived from an EMBL/GenBank/DDBJ whole genome shotgun (WGS) entry which is preliminary data.</text>
</comment>
<evidence type="ECO:0000256" key="7">
    <source>
        <dbReference type="ARBA" id="ARBA00022692"/>
    </source>
</evidence>
<feature type="transmembrane region" description="Helical" evidence="12">
    <location>
        <begin position="23"/>
        <end position="40"/>
    </location>
</feature>
<keyword evidence="9" id="KW-0735">Signal-anchor</keyword>
<dbReference type="Proteomes" id="UP000033647">
    <property type="component" value="Unassembled WGS sequence"/>
</dbReference>
<keyword evidence="5" id="KW-0328">Glycosyltransferase</keyword>
<dbReference type="GO" id="GO:0016020">
    <property type="term" value="C:membrane"/>
    <property type="evidence" value="ECO:0007669"/>
    <property type="project" value="UniProtKB-SubCell"/>
</dbReference>
<comment type="subcellular location">
    <subcellularLocation>
        <location evidence="1">Membrane</location>
        <topology evidence="1">Single-pass type II membrane protein</topology>
    </subcellularLocation>
</comment>
<dbReference type="AlphaFoldDB" id="A0A0F4GA55"/>
<reference evidence="14 15" key="1">
    <citation type="submission" date="2015-03" db="EMBL/GenBank/DDBJ databases">
        <title>RNA-seq based gene annotation and comparative genomics of four Zymoseptoria species reveal species-specific pathogenicity related genes and transposable element activity.</title>
        <authorList>
            <person name="Grandaubert J."/>
            <person name="Bhattacharyya A."/>
            <person name="Stukenbrock E.H."/>
        </authorList>
    </citation>
    <scope>NUCLEOTIDE SEQUENCE [LARGE SCALE GENOMIC DNA]</scope>
    <source>
        <strain evidence="14 15">Zb18110</strain>
    </source>
</reference>